<keyword evidence="2" id="KW-0802">TPR repeat</keyword>
<protein>
    <recommendedName>
        <fullName evidence="7">Translocation protein sec72</fullName>
    </recommendedName>
</protein>
<sequence length="865" mass="92048">MQHQQPASEFELMTPAKMARIQSWNRGAQLTASDPQSPQSPSSASTISRRHSVPPSTRSETLDIRVMPAPPIPQVQVHLVEPRPVLHHKHSHAASLHSWGSQDLESQVGLRANDRDERNTVGSRLTWKERAKRASRVLFGQDESLPAWRALNVEKHPHSSPQPTPRQQDLDVEVNLNMRSESQLAMGRYKCDCKCNKRHDPKRKRTRMFLCILIILLILLAVIDVIFLNVRVLNPDFGIIRPTVTPTPTNLSRDGPSTFVPTATATGTATVSSTQSNTGNGRPSSTAGLASATASATPSVLQNCLTQFQINAPSAPQSYPCDTCFSALSGAPSSAGAGPATQFCAMKAIFDSAGSSGSANSGALSGAGWMKDAKPCGWSGVTCDGNGNINNIILTFPGVPAAIPAELSSITTLNSLKITGDGNLPAGSLPVLSALTNLDLENTGLTSLSNDALSSTKSLSSLTLVRNSKMGSTLPSSLGSLSLRSLIVNGQALTSADAVFSSSSLTGSLQTLDLSSNSLVSALPSDLSGMKALAELNLSGNDIVAPFPATMPSTLQVLNLEGNSKLSGSLPSSMCSSSTLTQCDLKRTGLGGQAFTTTKSYSKMADHGHSHDGGDHGHSHDGPHAHSHSPQPGQGPPQQLLNPDPIDPAMLADMDANFKPRPVKLVGPEGNTTCQVVCVEHSTDKCDECGVDYTDLNLLSRMLVQAPNLIVPPPPQVTDKNRSAHVSKFKDEGNAAYKANKWPAAIQSYTMSANIAASRPNWEPHTLAREEISTVLSNRSAAHLSAGDYIPALVDADVVISLRKPWTKGHFRKAKALVALQHYEEAKDAIAVGLQFEPENKELLDFMREIDTKIEASKPSIRISA</sequence>
<dbReference type="Pfam" id="PF13855">
    <property type="entry name" value="LRR_8"/>
    <property type="match status" value="1"/>
</dbReference>
<dbReference type="InterPro" id="IPR032675">
    <property type="entry name" value="LRR_dom_sf"/>
</dbReference>
<evidence type="ECO:0000256" key="1">
    <source>
        <dbReference type="ARBA" id="ARBA00022737"/>
    </source>
</evidence>
<keyword evidence="1" id="KW-0677">Repeat</keyword>
<feature type="compositionally biased region" description="Low complexity" evidence="3">
    <location>
        <begin position="32"/>
        <end position="45"/>
    </location>
</feature>
<feature type="compositionally biased region" description="Low complexity" evidence="3">
    <location>
        <begin position="257"/>
        <end position="274"/>
    </location>
</feature>
<dbReference type="SUPFAM" id="SSF48452">
    <property type="entry name" value="TPR-like"/>
    <property type="match status" value="1"/>
</dbReference>
<feature type="compositionally biased region" description="Polar residues" evidence="3">
    <location>
        <begin position="22"/>
        <end position="31"/>
    </location>
</feature>
<dbReference type="GO" id="GO:0051879">
    <property type="term" value="F:Hsp90 protein binding"/>
    <property type="evidence" value="ECO:0007669"/>
    <property type="project" value="TreeGrafter"/>
</dbReference>
<keyword evidence="4" id="KW-1133">Transmembrane helix</keyword>
<evidence type="ECO:0000256" key="2">
    <source>
        <dbReference type="ARBA" id="ARBA00022803"/>
    </source>
</evidence>
<feature type="region of interest" description="Disordered" evidence="3">
    <location>
        <begin position="602"/>
        <end position="652"/>
    </location>
</feature>
<evidence type="ECO:0000256" key="3">
    <source>
        <dbReference type="SAM" id="MobiDB-lite"/>
    </source>
</evidence>
<dbReference type="Proteomes" id="UP000663827">
    <property type="component" value="Unassembled WGS sequence"/>
</dbReference>
<dbReference type="PANTHER" id="PTHR22904">
    <property type="entry name" value="TPR REPEAT CONTAINING PROTEIN"/>
    <property type="match status" value="1"/>
</dbReference>
<feature type="region of interest" description="Disordered" evidence="3">
    <location>
        <begin position="248"/>
        <end position="289"/>
    </location>
</feature>
<feature type="transmembrane region" description="Helical" evidence="4">
    <location>
        <begin position="208"/>
        <end position="228"/>
    </location>
</feature>
<name>A0A8H3DST1_9AGAM</name>
<dbReference type="EMBL" id="CAJNJQ010000663">
    <property type="protein sequence ID" value="CAE7092660.1"/>
    <property type="molecule type" value="Genomic_DNA"/>
</dbReference>
<accession>A0A8H3DST1</accession>
<feature type="compositionally biased region" description="Basic and acidic residues" evidence="3">
    <location>
        <begin position="604"/>
        <end position="624"/>
    </location>
</feature>
<feature type="compositionally biased region" description="Low complexity" evidence="3">
    <location>
        <begin position="628"/>
        <end position="639"/>
    </location>
</feature>
<keyword evidence="4" id="KW-0812">Transmembrane</keyword>
<dbReference type="InterPro" id="IPR001611">
    <property type="entry name" value="Leu-rich_rpt"/>
</dbReference>
<organism evidence="5 6">
    <name type="scientific">Rhizoctonia solani</name>
    <dbReference type="NCBI Taxonomy" id="456999"/>
    <lineage>
        <taxon>Eukaryota</taxon>
        <taxon>Fungi</taxon>
        <taxon>Dikarya</taxon>
        <taxon>Basidiomycota</taxon>
        <taxon>Agaricomycotina</taxon>
        <taxon>Agaricomycetes</taxon>
        <taxon>Cantharellales</taxon>
        <taxon>Ceratobasidiaceae</taxon>
        <taxon>Rhizoctonia</taxon>
    </lineage>
</organism>
<dbReference type="AlphaFoldDB" id="A0A8H3DST1"/>
<reference evidence="5" key="1">
    <citation type="submission" date="2021-01" db="EMBL/GenBank/DDBJ databases">
        <authorList>
            <person name="Kaushik A."/>
        </authorList>
    </citation>
    <scope>NUCLEOTIDE SEQUENCE</scope>
    <source>
        <strain evidence="5">AG5</strain>
    </source>
</reference>
<keyword evidence="4" id="KW-0472">Membrane</keyword>
<evidence type="ECO:0000313" key="5">
    <source>
        <dbReference type="EMBL" id="CAE7092660.1"/>
    </source>
</evidence>
<dbReference type="Gene3D" id="3.80.10.10">
    <property type="entry name" value="Ribonuclease Inhibitor"/>
    <property type="match status" value="1"/>
</dbReference>
<dbReference type="Gene3D" id="1.25.40.10">
    <property type="entry name" value="Tetratricopeptide repeat domain"/>
    <property type="match status" value="1"/>
</dbReference>
<evidence type="ECO:0008006" key="7">
    <source>
        <dbReference type="Google" id="ProtNLM"/>
    </source>
</evidence>
<dbReference type="InterPro" id="IPR011990">
    <property type="entry name" value="TPR-like_helical_dom_sf"/>
</dbReference>
<proteinExistence type="predicted"/>
<dbReference type="SUPFAM" id="SSF52058">
    <property type="entry name" value="L domain-like"/>
    <property type="match status" value="1"/>
</dbReference>
<gene>
    <name evidence="5" type="ORF">RDB_LOCUS33061</name>
</gene>
<evidence type="ECO:0000256" key="4">
    <source>
        <dbReference type="SAM" id="Phobius"/>
    </source>
</evidence>
<comment type="caution">
    <text evidence="5">The sequence shown here is derived from an EMBL/GenBank/DDBJ whole genome shotgun (WGS) entry which is preliminary data.</text>
</comment>
<dbReference type="PANTHER" id="PTHR22904:SF523">
    <property type="entry name" value="STRESS-INDUCED-PHOSPHOPROTEIN 1"/>
    <property type="match status" value="1"/>
</dbReference>
<evidence type="ECO:0000313" key="6">
    <source>
        <dbReference type="Proteomes" id="UP000663827"/>
    </source>
</evidence>
<feature type="region of interest" description="Disordered" evidence="3">
    <location>
        <begin position="1"/>
        <end position="63"/>
    </location>
</feature>